<feature type="active site" description="Charge relay system" evidence="5">
    <location>
        <position position="363"/>
    </location>
</feature>
<evidence type="ECO:0000256" key="3">
    <source>
        <dbReference type="ARBA" id="ARBA00022801"/>
    </source>
</evidence>
<keyword evidence="10" id="KW-1185">Reference proteome</keyword>
<dbReference type="InterPro" id="IPR036852">
    <property type="entry name" value="Peptidase_S8/S53_dom_sf"/>
</dbReference>
<dbReference type="InterPro" id="IPR023827">
    <property type="entry name" value="Peptidase_S8_Asp-AS"/>
</dbReference>
<organism evidence="9 10">
    <name type="scientific">Massilia polaris</name>
    <dbReference type="NCBI Taxonomy" id="2728846"/>
    <lineage>
        <taxon>Bacteria</taxon>
        <taxon>Pseudomonadati</taxon>
        <taxon>Pseudomonadota</taxon>
        <taxon>Betaproteobacteria</taxon>
        <taxon>Burkholderiales</taxon>
        <taxon>Oxalobacteraceae</taxon>
        <taxon>Telluria group</taxon>
        <taxon>Massilia</taxon>
    </lineage>
</organism>
<sequence>MRVPSLNLPLPERLGPLDTGQLRSRGERLLGSADLVNLGELRLGQVGRLLRLHRDVLEADPRGEPIVRREILAWAPSPAGLAAARKAGMEVAREQALDELGAVVVLRVPDSADIAAELEKLRALDPEGSYDFNHIYTGSSARPLDAGATAGATGVRPRGQTPIAARPGGNPASAVKIGLVDSGVDGGHPVFRGAGIRRWGCDGAARPAPHGTAVAALMVGEAAPFRGVAPSALLYAADIYCDSATGGSADKIAGALAWLAAEQVGVINMSIVGPPNILLERVVAAMVRRGHVLVAAVGNDGPAAPPLYPASYRGVIGVTGVDKRGRTLPEAARGPQVMFAAPGNQMVSASTGRPPYRTMRGTSFAAPIVAAMLAPSVPAPSAAAARSAIDALAKQAAGGAPNSVSNEIGYGVVGMAFRNDPSAFR</sequence>
<evidence type="ECO:0000313" key="10">
    <source>
        <dbReference type="Proteomes" id="UP000583752"/>
    </source>
</evidence>
<dbReference type="InterPro" id="IPR000209">
    <property type="entry name" value="Peptidase_S8/S53_dom"/>
</dbReference>
<evidence type="ECO:0000313" key="9">
    <source>
        <dbReference type="EMBL" id="NML61158.1"/>
    </source>
</evidence>
<dbReference type="CDD" id="cd05561">
    <property type="entry name" value="Peptidases_S8_4"/>
    <property type="match status" value="1"/>
</dbReference>
<dbReference type="PRINTS" id="PR00723">
    <property type="entry name" value="SUBTILISIN"/>
</dbReference>
<dbReference type="InterPro" id="IPR015500">
    <property type="entry name" value="Peptidase_S8_subtilisin-rel"/>
</dbReference>
<dbReference type="GO" id="GO:0004252">
    <property type="term" value="F:serine-type endopeptidase activity"/>
    <property type="evidence" value="ECO:0007669"/>
    <property type="project" value="UniProtKB-UniRule"/>
</dbReference>
<dbReference type="EMBL" id="JABBGG010000004">
    <property type="protein sequence ID" value="NML61158.1"/>
    <property type="molecule type" value="Genomic_DNA"/>
</dbReference>
<comment type="similarity">
    <text evidence="1 5 6">Belongs to the peptidase S8 family.</text>
</comment>
<dbReference type="AlphaFoldDB" id="A0A848HRE8"/>
<comment type="caution">
    <text evidence="9">The sequence shown here is derived from an EMBL/GenBank/DDBJ whole genome shotgun (WGS) entry which is preliminary data.</text>
</comment>
<evidence type="ECO:0000256" key="7">
    <source>
        <dbReference type="SAM" id="MobiDB-lite"/>
    </source>
</evidence>
<feature type="region of interest" description="Disordered" evidence="7">
    <location>
        <begin position="147"/>
        <end position="167"/>
    </location>
</feature>
<dbReference type="GO" id="GO:0006508">
    <property type="term" value="P:proteolysis"/>
    <property type="evidence" value="ECO:0007669"/>
    <property type="project" value="UniProtKB-KW"/>
</dbReference>
<evidence type="ECO:0000256" key="1">
    <source>
        <dbReference type="ARBA" id="ARBA00011073"/>
    </source>
</evidence>
<evidence type="ECO:0000259" key="8">
    <source>
        <dbReference type="Pfam" id="PF00082"/>
    </source>
</evidence>
<dbReference type="Pfam" id="PF00082">
    <property type="entry name" value="Peptidase_S8"/>
    <property type="match status" value="1"/>
</dbReference>
<accession>A0A848HRE8</accession>
<dbReference type="PROSITE" id="PS51892">
    <property type="entry name" value="SUBTILASE"/>
    <property type="match status" value="1"/>
</dbReference>
<evidence type="ECO:0000256" key="4">
    <source>
        <dbReference type="ARBA" id="ARBA00022825"/>
    </source>
</evidence>
<evidence type="ECO:0000256" key="5">
    <source>
        <dbReference type="PROSITE-ProRule" id="PRU01240"/>
    </source>
</evidence>
<gene>
    <name evidence="9" type="ORF">HHL21_08705</name>
</gene>
<name>A0A848HRE8_9BURK</name>
<keyword evidence="2 5" id="KW-0645">Protease</keyword>
<dbReference type="Gene3D" id="3.40.50.200">
    <property type="entry name" value="Peptidase S8/S53 domain"/>
    <property type="match status" value="1"/>
</dbReference>
<dbReference type="Proteomes" id="UP000583752">
    <property type="component" value="Unassembled WGS sequence"/>
</dbReference>
<dbReference type="PROSITE" id="PS00138">
    <property type="entry name" value="SUBTILASE_SER"/>
    <property type="match status" value="1"/>
</dbReference>
<keyword evidence="4 5" id="KW-0720">Serine protease</keyword>
<feature type="active site" description="Charge relay system" evidence="5">
    <location>
        <position position="210"/>
    </location>
</feature>
<dbReference type="PANTHER" id="PTHR43806:SF11">
    <property type="entry name" value="CEREVISIN-RELATED"/>
    <property type="match status" value="1"/>
</dbReference>
<dbReference type="PROSITE" id="PS00136">
    <property type="entry name" value="SUBTILASE_ASP"/>
    <property type="match status" value="1"/>
</dbReference>
<dbReference type="PANTHER" id="PTHR43806">
    <property type="entry name" value="PEPTIDASE S8"/>
    <property type="match status" value="1"/>
</dbReference>
<reference evidence="9 10" key="1">
    <citation type="submission" date="2020-04" db="EMBL/GenBank/DDBJ databases">
        <title>Massilia sp. RP-1-19 isolated from soil.</title>
        <authorList>
            <person name="Dahal R.H."/>
        </authorList>
    </citation>
    <scope>NUCLEOTIDE SEQUENCE [LARGE SCALE GENOMIC DNA]</scope>
    <source>
        <strain evidence="9 10">RP-1-19</strain>
    </source>
</reference>
<proteinExistence type="inferred from homology"/>
<dbReference type="InterPro" id="IPR050131">
    <property type="entry name" value="Peptidase_S8_subtilisin-like"/>
</dbReference>
<protein>
    <submittedName>
        <fullName evidence="9">S8 family serine peptidase</fullName>
    </submittedName>
</protein>
<evidence type="ECO:0000256" key="2">
    <source>
        <dbReference type="ARBA" id="ARBA00022670"/>
    </source>
</evidence>
<evidence type="ECO:0000256" key="6">
    <source>
        <dbReference type="RuleBase" id="RU003355"/>
    </source>
</evidence>
<dbReference type="SUPFAM" id="SSF52743">
    <property type="entry name" value="Subtilisin-like"/>
    <property type="match status" value="1"/>
</dbReference>
<keyword evidence="3 5" id="KW-0378">Hydrolase</keyword>
<dbReference type="InterPro" id="IPR023828">
    <property type="entry name" value="Peptidase_S8_Ser-AS"/>
</dbReference>
<feature type="domain" description="Peptidase S8/S53" evidence="8">
    <location>
        <begin position="173"/>
        <end position="411"/>
    </location>
</feature>
<feature type="active site" description="Charge relay system" evidence="5">
    <location>
        <position position="181"/>
    </location>
</feature>